<protein>
    <submittedName>
        <fullName evidence="1">Uncharacterized protein</fullName>
    </submittedName>
</protein>
<reference evidence="1" key="1">
    <citation type="submission" date="2011-04" db="EMBL/GenBank/DDBJ databases">
        <title>Evolution of plant cell wall degrading machinery underlies the functional diversity of forest fungi.</title>
        <authorList>
            <consortium name="US DOE Joint Genome Institute (JGI-PGF)"/>
            <person name="Eastwood D.C."/>
            <person name="Floudas D."/>
            <person name="Binder M."/>
            <person name="Majcherczyk A."/>
            <person name="Schneider P."/>
            <person name="Aerts A."/>
            <person name="Asiegbu F.O."/>
            <person name="Baker S.E."/>
            <person name="Barry K."/>
            <person name="Bendiksby M."/>
            <person name="Blumentritt M."/>
            <person name="Coutinho P.M."/>
            <person name="Cullen D."/>
            <person name="Cullen D."/>
            <person name="Gathman A."/>
            <person name="Goodell B."/>
            <person name="Henrissat B."/>
            <person name="Ihrmark K."/>
            <person name="Kauserud H."/>
            <person name="Kohler A."/>
            <person name="LaButti K."/>
            <person name="Lapidus A."/>
            <person name="Lavin J.L."/>
            <person name="Lee Y.-H."/>
            <person name="Lindquist E."/>
            <person name="Lilly W."/>
            <person name="Lucas S."/>
            <person name="Morin E."/>
            <person name="Murat C."/>
            <person name="Oguiza J.A."/>
            <person name="Park J."/>
            <person name="Pisabarro A.G."/>
            <person name="Riley R."/>
            <person name="Rosling A."/>
            <person name="Salamov A."/>
            <person name="Schmidt O."/>
            <person name="Schmutz J."/>
            <person name="Skrede I."/>
            <person name="Stenlid J."/>
            <person name="Wiebenga A."/>
            <person name="Xie X."/>
            <person name="Kues U."/>
            <person name="Hibbett D.S."/>
            <person name="Hoffmeister D."/>
            <person name="Hogberg N."/>
            <person name="Martin F."/>
            <person name="Grigoriev I.V."/>
            <person name="Watkinson S.C."/>
        </authorList>
    </citation>
    <scope>NUCLEOTIDE SEQUENCE</scope>
    <source>
        <strain evidence="1">S7.9</strain>
    </source>
</reference>
<proteinExistence type="predicted"/>
<dbReference type="EMBL" id="GL945434">
    <property type="protein sequence ID" value="EGO24787.1"/>
    <property type="molecule type" value="Genomic_DNA"/>
</dbReference>
<organism>
    <name type="scientific">Serpula lacrymans var. lacrymans (strain S7.9)</name>
    <name type="common">Dry rot fungus</name>
    <dbReference type="NCBI Taxonomy" id="578457"/>
    <lineage>
        <taxon>Eukaryota</taxon>
        <taxon>Fungi</taxon>
        <taxon>Dikarya</taxon>
        <taxon>Basidiomycota</taxon>
        <taxon>Agaricomycotina</taxon>
        <taxon>Agaricomycetes</taxon>
        <taxon>Agaricomycetidae</taxon>
        <taxon>Boletales</taxon>
        <taxon>Coniophorineae</taxon>
        <taxon>Serpulaceae</taxon>
        <taxon>Serpula</taxon>
    </lineage>
</organism>
<dbReference type="RefSeq" id="XP_007318806.1">
    <property type="nucleotide sequence ID" value="XM_007318744.1"/>
</dbReference>
<name>F8NXX1_SERL9</name>
<dbReference type="AlphaFoldDB" id="F8NXX1"/>
<gene>
    <name evidence="1" type="ORF">SERLADRAFT_370031</name>
</gene>
<dbReference type="GeneID" id="18810334"/>
<dbReference type="KEGG" id="sla:SERLADRAFT_370031"/>
<evidence type="ECO:0000313" key="1">
    <source>
        <dbReference type="EMBL" id="EGO24787.1"/>
    </source>
</evidence>
<dbReference type="Proteomes" id="UP000008064">
    <property type="component" value="Unassembled WGS sequence"/>
</dbReference>
<sequence length="56" mass="6102">MDMMSSSALDFLFSPMGSWGSVETELKVGKDGVEGNVGKQGRDVHLMLRAERSLLT</sequence>
<accession>F8NXX1</accession>
<dbReference type="HOGENOM" id="CLU_3015628_0_0_1"/>